<dbReference type="Proteomes" id="UP001304429">
    <property type="component" value="Chromosome"/>
</dbReference>
<dbReference type="AlphaFoldDB" id="A0AAX4FPT0"/>
<gene>
    <name evidence="1" type="ORF">R5577_08980</name>
</gene>
<proteinExistence type="predicted"/>
<protein>
    <submittedName>
        <fullName evidence="1">Uncharacterized protein</fullName>
    </submittedName>
</protein>
<evidence type="ECO:0000313" key="1">
    <source>
        <dbReference type="EMBL" id="WOP58211.1"/>
    </source>
</evidence>
<organism evidence="1 2">
    <name type="scientific">Xanthomonas euvesicatoria</name>
    <dbReference type="NCBI Taxonomy" id="456327"/>
    <lineage>
        <taxon>Bacteria</taxon>
        <taxon>Pseudomonadati</taxon>
        <taxon>Pseudomonadota</taxon>
        <taxon>Gammaproteobacteria</taxon>
        <taxon>Lysobacterales</taxon>
        <taxon>Lysobacteraceae</taxon>
        <taxon>Xanthomonas</taxon>
    </lineage>
</organism>
<name>A0AAX4FPT0_XANEU</name>
<sequence length="44" mass="4866">MKQARRQCWRRGIAATLIGGVISRRGTRASIGRDGLQLRFAALP</sequence>
<dbReference type="RefSeq" id="WP_008571254.1">
    <property type="nucleotide sequence ID" value="NZ_CAVLHW010000008.1"/>
</dbReference>
<dbReference type="EMBL" id="CP137539">
    <property type="protein sequence ID" value="WOP58211.1"/>
    <property type="molecule type" value="Genomic_DNA"/>
</dbReference>
<accession>A0AAX4FPT0</accession>
<reference evidence="1" key="1">
    <citation type="submission" date="2023-10" db="EMBL/GenBank/DDBJ databases">
        <title>Comparative Genomic Analysis of Tomato Bacterial Spot Xanthomonads Reveals A New Lineage of Xanthomonas euvesicatoria.</title>
        <authorList>
            <person name="Huang C.-J."/>
            <person name="Wu T.-L."/>
            <person name="Wu Y.-L."/>
            <person name="Wang R.-S."/>
            <person name="Lin Y.-C."/>
        </authorList>
    </citation>
    <scope>NUCLEOTIDE SEQUENCE</scope>
    <source>
        <strain evidence="1">T0319-01</strain>
    </source>
</reference>
<evidence type="ECO:0000313" key="2">
    <source>
        <dbReference type="Proteomes" id="UP001304429"/>
    </source>
</evidence>
<dbReference type="GeneID" id="97539425"/>